<evidence type="ECO:0000313" key="11">
    <source>
        <dbReference type="Proteomes" id="UP000297447"/>
    </source>
</evidence>
<evidence type="ECO:0000256" key="3">
    <source>
        <dbReference type="ARBA" id="ARBA00022475"/>
    </source>
</evidence>
<sequence>MNLLQILLLGLSLGAIYSLIALGFVVIYKGTKVVNLAQGSLLLFGAYVVSLLSPALGFWLAAAAGIAAGAIAAVIIQFIVGAAKTQDHLVMTIMTIGVDIVAVALLAQQIQANIFGMNDPWGDGLIEIGGASISQARVAAMVTAIVLITMFFLVFRYTTFGIKMRAAASDSETSALMGISQRRVAIASWAIGGGLAVVGGIFLAAYPNIGLDSHSHFLAMNAVPAIIIGGMDSSEGAIFGGLIVGFTQAIVLGNSQFFAAVVGDGFVNAAPYVLMILVLLLKPNGLFGAKEVNRV</sequence>
<evidence type="ECO:0000256" key="4">
    <source>
        <dbReference type="ARBA" id="ARBA00022692"/>
    </source>
</evidence>
<keyword evidence="2" id="KW-0813">Transport</keyword>
<keyword evidence="4 9" id="KW-0812">Transmembrane</keyword>
<dbReference type="PANTHER" id="PTHR11795">
    <property type="entry name" value="BRANCHED-CHAIN AMINO ACID TRANSPORT SYSTEM PERMEASE PROTEIN LIVH"/>
    <property type="match status" value="1"/>
</dbReference>
<feature type="transmembrane region" description="Helical" evidence="9">
    <location>
        <begin position="184"/>
        <end position="206"/>
    </location>
</feature>
<dbReference type="GO" id="GO:0005886">
    <property type="term" value="C:plasma membrane"/>
    <property type="evidence" value="ECO:0007669"/>
    <property type="project" value="UniProtKB-SubCell"/>
</dbReference>
<keyword evidence="5" id="KW-0029">Amino-acid transport</keyword>
<dbReference type="AlphaFoldDB" id="A0A4R9A602"/>
<keyword evidence="3" id="KW-1003">Cell membrane</keyword>
<dbReference type="InterPro" id="IPR001851">
    <property type="entry name" value="ABC_transp_permease"/>
</dbReference>
<accession>A0A4R9A602</accession>
<comment type="similarity">
    <text evidence="8">Belongs to the binding-protein-dependent transport system permease family. LivHM subfamily.</text>
</comment>
<evidence type="ECO:0000256" key="8">
    <source>
        <dbReference type="ARBA" id="ARBA00037998"/>
    </source>
</evidence>
<keyword evidence="7 9" id="KW-0472">Membrane</keyword>
<feature type="transmembrane region" description="Helical" evidence="9">
    <location>
        <begin position="6"/>
        <end position="26"/>
    </location>
</feature>
<gene>
    <name evidence="10" type="ORF">E3T55_06630</name>
</gene>
<evidence type="ECO:0000256" key="7">
    <source>
        <dbReference type="ARBA" id="ARBA00023136"/>
    </source>
</evidence>
<comment type="subcellular location">
    <subcellularLocation>
        <location evidence="1">Cell membrane</location>
        <topology evidence="1">Multi-pass membrane protein</topology>
    </subcellularLocation>
</comment>
<dbReference type="EMBL" id="SOHE01000029">
    <property type="protein sequence ID" value="TFD52274.1"/>
    <property type="molecule type" value="Genomic_DNA"/>
</dbReference>
<dbReference type="InterPro" id="IPR052157">
    <property type="entry name" value="BCAA_transport_permease"/>
</dbReference>
<dbReference type="CDD" id="cd06582">
    <property type="entry name" value="TM_PBP1_LivH_like"/>
    <property type="match status" value="1"/>
</dbReference>
<feature type="transmembrane region" description="Helical" evidence="9">
    <location>
        <begin position="33"/>
        <end position="52"/>
    </location>
</feature>
<evidence type="ECO:0000256" key="6">
    <source>
        <dbReference type="ARBA" id="ARBA00022989"/>
    </source>
</evidence>
<evidence type="ECO:0000256" key="9">
    <source>
        <dbReference type="SAM" id="Phobius"/>
    </source>
</evidence>
<feature type="transmembrane region" description="Helical" evidence="9">
    <location>
        <begin position="257"/>
        <end position="281"/>
    </location>
</feature>
<dbReference type="RefSeq" id="WP_134518785.1">
    <property type="nucleotide sequence ID" value="NZ_SOHE01000029.1"/>
</dbReference>
<evidence type="ECO:0000256" key="2">
    <source>
        <dbReference type="ARBA" id="ARBA00022448"/>
    </source>
</evidence>
<reference evidence="10 11" key="1">
    <citation type="submission" date="2019-03" db="EMBL/GenBank/DDBJ databases">
        <title>Genomics of glacier-inhabiting Cryobacterium strains.</title>
        <authorList>
            <person name="Liu Q."/>
            <person name="Xin Y.-H."/>
        </authorList>
    </citation>
    <scope>NUCLEOTIDE SEQUENCE [LARGE SCALE GENOMIC DNA]</scope>
    <source>
        <strain evidence="10 11">Hh14</strain>
    </source>
</reference>
<protein>
    <submittedName>
        <fullName evidence="10">Branched-chain amino acid ABC transporter permease</fullName>
    </submittedName>
</protein>
<dbReference type="GO" id="GO:0022857">
    <property type="term" value="F:transmembrane transporter activity"/>
    <property type="evidence" value="ECO:0007669"/>
    <property type="project" value="InterPro"/>
</dbReference>
<evidence type="ECO:0000256" key="5">
    <source>
        <dbReference type="ARBA" id="ARBA00022970"/>
    </source>
</evidence>
<evidence type="ECO:0000256" key="1">
    <source>
        <dbReference type="ARBA" id="ARBA00004651"/>
    </source>
</evidence>
<comment type="caution">
    <text evidence="10">The sequence shown here is derived from an EMBL/GenBank/DDBJ whole genome shotgun (WGS) entry which is preliminary data.</text>
</comment>
<feature type="transmembrane region" description="Helical" evidence="9">
    <location>
        <begin position="58"/>
        <end position="82"/>
    </location>
</feature>
<keyword evidence="11" id="KW-1185">Reference proteome</keyword>
<dbReference type="PANTHER" id="PTHR11795:SF450">
    <property type="entry name" value="ABC TRANSPORTER PERMEASE PROTEIN"/>
    <property type="match status" value="1"/>
</dbReference>
<proteinExistence type="inferred from homology"/>
<dbReference type="GO" id="GO:0006865">
    <property type="term" value="P:amino acid transport"/>
    <property type="evidence" value="ECO:0007669"/>
    <property type="project" value="UniProtKB-KW"/>
</dbReference>
<feature type="transmembrane region" description="Helical" evidence="9">
    <location>
        <begin position="138"/>
        <end position="155"/>
    </location>
</feature>
<keyword evidence="6 9" id="KW-1133">Transmembrane helix</keyword>
<dbReference type="Proteomes" id="UP000297447">
    <property type="component" value="Unassembled WGS sequence"/>
</dbReference>
<dbReference type="OrthoDB" id="9807115at2"/>
<dbReference type="Pfam" id="PF02653">
    <property type="entry name" value="BPD_transp_2"/>
    <property type="match status" value="1"/>
</dbReference>
<name>A0A4R9A602_9MICO</name>
<organism evidence="10 11">
    <name type="scientific">Cryobacterium frigoriphilum</name>
    <dbReference type="NCBI Taxonomy" id="1259150"/>
    <lineage>
        <taxon>Bacteria</taxon>
        <taxon>Bacillati</taxon>
        <taxon>Actinomycetota</taxon>
        <taxon>Actinomycetes</taxon>
        <taxon>Micrococcales</taxon>
        <taxon>Microbacteriaceae</taxon>
        <taxon>Cryobacterium</taxon>
    </lineage>
</organism>
<feature type="transmembrane region" description="Helical" evidence="9">
    <location>
        <begin position="89"/>
        <end position="110"/>
    </location>
</feature>
<feature type="transmembrane region" description="Helical" evidence="9">
    <location>
        <begin position="218"/>
        <end position="245"/>
    </location>
</feature>
<evidence type="ECO:0000313" key="10">
    <source>
        <dbReference type="EMBL" id="TFD52274.1"/>
    </source>
</evidence>